<evidence type="ECO:0000313" key="2">
    <source>
        <dbReference type="Proteomes" id="UP000248724"/>
    </source>
</evidence>
<dbReference type="EMBL" id="QHBU01000102">
    <property type="protein sequence ID" value="PZR81642.1"/>
    <property type="molecule type" value="Genomic_DNA"/>
</dbReference>
<dbReference type="AlphaFoldDB" id="A0A2W5Z8G7"/>
<accession>A0A2W5Z8G7</accession>
<reference evidence="1 2" key="1">
    <citation type="journal article" date="2017" name="Nature">
        <title>Atmospheric trace gases support primary production in Antarctic desert surface soil.</title>
        <authorList>
            <person name="Ji M."/>
            <person name="Greening C."/>
            <person name="Vanwonterghem I."/>
            <person name="Carere C.R."/>
            <person name="Bay S.K."/>
            <person name="Steen J.A."/>
            <person name="Montgomery K."/>
            <person name="Lines T."/>
            <person name="Beardall J."/>
            <person name="van Dorst J."/>
            <person name="Snape I."/>
            <person name="Stott M.B."/>
            <person name="Hugenholtz P."/>
            <person name="Ferrari B.C."/>
        </authorList>
    </citation>
    <scope>NUCLEOTIDE SEQUENCE [LARGE SCALE GENOMIC DNA]</scope>
    <source>
        <strain evidence="1">RRmetagenome_bin12</strain>
    </source>
</reference>
<name>A0A2W5Z8G7_9BACT</name>
<organism evidence="1 2">
    <name type="scientific">Candidatus Aeolococcus gillhamiae</name>
    <dbReference type="NCBI Taxonomy" id="3127015"/>
    <lineage>
        <taxon>Bacteria</taxon>
        <taxon>Bacillati</taxon>
        <taxon>Candidatus Dormiibacterota</taxon>
        <taxon>Candidatus Dormibacteria</taxon>
        <taxon>Candidatus Aeolococcales</taxon>
        <taxon>Candidatus Aeolococcaceae</taxon>
        <taxon>Candidatus Aeolococcus</taxon>
    </lineage>
</organism>
<protein>
    <submittedName>
        <fullName evidence="1">Uncharacterized protein</fullName>
    </submittedName>
</protein>
<dbReference type="Proteomes" id="UP000248724">
    <property type="component" value="Unassembled WGS sequence"/>
</dbReference>
<proteinExistence type="predicted"/>
<gene>
    <name evidence="1" type="ORF">DLM65_05480</name>
</gene>
<evidence type="ECO:0000313" key="1">
    <source>
        <dbReference type="EMBL" id="PZR81642.1"/>
    </source>
</evidence>
<sequence>MENDQAGRRGPVPTLAALRLRMVIQAPSETAPLTMSTYLRFRRTSARYAGRVLLIAHRRVVPLMLERVACGSAIQRARQVSA</sequence>
<comment type="caution">
    <text evidence="1">The sequence shown here is derived from an EMBL/GenBank/DDBJ whole genome shotgun (WGS) entry which is preliminary data.</text>
</comment>